<comment type="caution">
    <text evidence="3">The sequence shown here is derived from an EMBL/GenBank/DDBJ whole genome shotgun (WGS) entry which is preliminary data.</text>
</comment>
<organism evidence="3 4">
    <name type="scientific">Fischerella muscicola CCMEE 5323</name>
    <dbReference type="NCBI Taxonomy" id="2019572"/>
    <lineage>
        <taxon>Bacteria</taxon>
        <taxon>Bacillati</taxon>
        <taxon>Cyanobacteriota</taxon>
        <taxon>Cyanophyceae</taxon>
        <taxon>Nostocales</taxon>
        <taxon>Hapalosiphonaceae</taxon>
        <taxon>Fischerella</taxon>
    </lineage>
</organism>
<feature type="region of interest" description="Disordered" evidence="1">
    <location>
        <begin position="50"/>
        <end position="70"/>
    </location>
</feature>
<name>A0A2N6JXK1_FISMU</name>
<dbReference type="GO" id="GO:0006355">
    <property type="term" value="P:regulation of DNA-templated transcription"/>
    <property type="evidence" value="ECO:0007669"/>
    <property type="project" value="InterPro"/>
</dbReference>
<dbReference type="Pfam" id="PF07878">
    <property type="entry name" value="RHH_5"/>
    <property type="match status" value="1"/>
</dbReference>
<evidence type="ECO:0000256" key="1">
    <source>
        <dbReference type="SAM" id="MobiDB-lite"/>
    </source>
</evidence>
<feature type="domain" description="CopG-like ribbon-helix-helix" evidence="2">
    <location>
        <begin position="7"/>
        <end position="49"/>
    </location>
</feature>
<dbReference type="InterPro" id="IPR013321">
    <property type="entry name" value="Arc_rbn_hlx_hlx"/>
</dbReference>
<reference evidence="3 4" key="1">
    <citation type="submission" date="2017-08" db="EMBL/GenBank/DDBJ databases">
        <title>Genomes of Fischerella (Mastigocladus) sp. strains.</title>
        <authorList>
            <person name="Miller S.R."/>
        </authorList>
    </citation>
    <scope>NUCLEOTIDE SEQUENCE [LARGE SCALE GENOMIC DNA]</scope>
    <source>
        <strain evidence="3 4">CCMEE 5323</strain>
    </source>
</reference>
<protein>
    <recommendedName>
        <fullName evidence="2">CopG-like ribbon-helix-helix domain-containing protein</fullName>
    </recommendedName>
</protein>
<sequence>MMSDDVSKRFTVTLPDSVFEDLEVLADIQGRPTANLAAFLIEIGIRQAKDSGEFPEKPKASKQKKAKEDT</sequence>
<accession>A0A2N6JXK1</accession>
<dbReference type="InterPro" id="IPR012869">
    <property type="entry name" value="RHH_5"/>
</dbReference>
<evidence type="ECO:0000313" key="3">
    <source>
        <dbReference type="EMBL" id="PLZ85046.1"/>
    </source>
</evidence>
<dbReference type="Proteomes" id="UP000235036">
    <property type="component" value="Unassembled WGS sequence"/>
</dbReference>
<feature type="compositionally biased region" description="Basic and acidic residues" evidence="1">
    <location>
        <begin position="50"/>
        <end position="59"/>
    </location>
</feature>
<evidence type="ECO:0000313" key="4">
    <source>
        <dbReference type="Proteomes" id="UP000235036"/>
    </source>
</evidence>
<evidence type="ECO:0000259" key="2">
    <source>
        <dbReference type="Pfam" id="PF07878"/>
    </source>
</evidence>
<proteinExistence type="predicted"/>
<dbReference type="EMBL" id="NRQW01000543">
    <property type="protein sequence ID" value="PLZ85046.1"/>
    <property type="molecule type" value="Genomic_DNA"/>
</dbReference>
<feature type="compositionally biased region" description="Basic residues" evidence="1">
    <location>
        <begin position="60"/>
        <end position="70"/>
    </location>
</feature>
<dbReference type="AlphaFoldDB" id="A0A2N6JXK1"/>
<dbReference type="Gene3D" id="1.10.1220.10">
    <property type="entry name" value="Met repressor-like"/>
    <property type="match status" value="1"/>
</dbReference>
<keyword evidence="4" id="KW-1185">Reference proteome</keyword>
<dbReference type="RefSeq" id="WP_016866066.1">
    <property type="nucleotide sequence ID" value="NZ_CAWNVR010000674.1"/>
</dbReference>
<gene>
    <name evidence="3" type="ORF">CEN44_23225</name>
</gene>